<gene>
    <name evidence="1" type="ORF">C0068_16570</name>
</gene>
<organism evidence="1 2">
    <name type="scientific">Zhongshania marina</name>
    <dbReference type="NCBI Taxonomy" id="2304603"/>
    <lineage>
        <taxon>Bacteria</taxon>
        <taxon>Pseudomonadati</taxon>
        <taxon>Pseudomonadota</taxon>
        <taxon>Gammaproteobacteria</taxon>
        <taxon>Cellvibrionales</taxon>
        <taxon>Spongiibacteraceae</taxon>
        <taxon>Zhongshania</taxon>
    </lineage>
</organism>
<evidence type="ECO:0000313" key="1">
    <source>
        <dbReference type="EMBL" id="POP51550.1"/>
    </source>
</evidence>
<dbReference type="AlphaFoldDB" id="A0A2S4HC58"/>
<accession>A0A2S4HC58</accession>
<reference evidence="1" key="1">
    <citation type="submission" date="2018-01" db="EMBL/GenBank/DDBJ databases">
        <authorList>
            <person name="Yu X.-D."/>
        </authorList>
    </citation>
    <scope>NUCLEOTIDE SEQUENCE</scope>
    <source>
        <strain evidence="1">ZX-21</strain>
    </source>
</reference>
<comment type="caution">
    <text evidence="1">The sequence shown here is derived from an EMBL/GenBank/DDBJ whole genome shotgun (WGS) entry which is preliminary data.</text>
</comment>
<sequence length="159" mass="17982">MHAETFTYDDVETAVCMMTALDDENYPLFTEHQHRVGIGQLRFDIINDCAKKLAIAYAEIIGNGSWETELCFDVEIIPALMQHLGESQDTIFLPQSVWNDAMRRIMWFAGFEAEMIKTYQLTLEDIGATEDALYSNYGASGCAEAVAEYGEKYDLDRAP</sequence>
<dbReference type="RefSeq" id="WP_103685592.1">
    <property type="nucleotide sequence ID" value="NZ_PQGG01000038.1"/>
</dbReference>
<dbReference type="EMBL" id="PQGG01000038">
    <property type="protein sequence ID" value="POP51550.1"/>
    <property type="molecule type" value="Genomic_DNA"/>
</dbReference>
<name>A0A2S4HC58_9GAMM</name>
<dbReference type="OrthoDB" id="9937837at2"/>
<protein>
    <submittedName>
        <fullName evidence="1">Uncharacterized protein</fullName>
    </submittedName>
</protein>
<evidence type="ECO:0000313" key="2">
    <source>
        <dbReference type="Proteomes" id="UP000237222"/>
    </source>
</evidence>
<proteinExistence type="predicted"/>
<dbReference type="Proteomes" id="UP000237222">
    <property type="component" value="Unassembled WGS sequence"/>
</dbReference>